<gene>
    <name evidence="1" type="ORF">METZ01_LOCUS97766</name>
</gene>
<dbReference type="EMBL" id="UINC01010062">
    <property type="protein sequence ID" value="SVA44912.1"/>
    <property type="molecule type" value="Genomic_DNA"/>
</dbReference>
<name>A0A381VXG4_9ZZZZ</name>
<feature type="non-terminal residue" evidence="1">
    <location>
        <position position="1"/>
    </location>
</feature>
<feature type="non-terminal residue" evidence="1">
    <location>
        <position position="32"/>
    </location>
</feature>
<proteinExistence type="predicted"/>
<organism evidence="1">
    <name type="scientific">marine metagenome</name>
    <dbReference type="NCBI Taxonomy" id="408172"/>
    <lineage>
        <taxon>unclassified sequences</taxon>
        <taxon>metagenomes</taxon>
        <taxon>ecological metagenomes</taxon>
    </lineage>
</organism>
<evidence type="ECO:0000313" key="1">
    <source>
        <dbReference type="EMBL" id="SVA44912.1"/>
    </source>
</evidence>
<sequence length="32" mass="3979">NCAHTNYFVWRYLALIKPRKSRGFLFVKMMMR</sequence>
<accession>A0A381VXG4</accession>
<dbReference type="AlphaFoldDB" id="A0A381VXG4"/>
<reference evidence="1" key="1">
    <citation type="submission" date="2018-05" db="EMBL/GenBank/DDBJ databases">
        <authorList>
            <person name="Lanie J.A."/>
            <person name="Ng W.-L."/>
            <person name="Kazmierczak K.M."/>
            <person name="Andrzejewski T.M."/>
            <person name="Davidsen T.M."/>
            <person name="Wayne K.J."/>
            <person name="Tettelin H."/>
            <person name="Glass J.I."/>
            <person name="Rusch D."/>
            <person name="Podicherti R."/>
            <person name="Tsui H.-C.T."/>
            <person name="Winkler M.E."/>
        </authorList>
    </citation>
    <scope>NUCLEOTIDE SEQUENCE</scope>
</reference>
<protein>
    <submittedName>
        <fullName evidence="1">Uncharacterized protein</fullName>
    </submittedName>
</protein>